<name>A0A0B7FYF4_THACB</name>
<evidence type="ECO:0000256" key="9">
    <source>
        <dbReference type="ARBA" id="ARBA00023264"/>
    </source>
</evidence>
<dbReference type="FunFam" id="1.20.120.1760:FF:000017">
    <property type="entry name" value="Phosphatidyl synthase"/>
    <property type="match status" value="1"/>
</dbReference>
<evidence type="ECO:0000256" key="10">
    <source>
        <dbReference type="RuleBase" id="RU003750"/>
    </source>
</evidence>
<keyword evidence="13" id="KW-1185">Reference proteome</keyword>
<keyword evidence="7" id="KW-0472">Membrane</keyword>
<evidence type="ECO:0000256" key="3">
    <source>
        <dbReference type="ARBA" id="ARBA00022679"/>
    </source>
</evidence>
<dbReference type="Gene3D" id="1.20.120.1760">
    <property type="match status" value="1"/>
</dbReference>
<keyword evidence="6" id="KW-0443">Lipid metabolism</keyword>
<dbReference type="AlphaFoldDB" id="A0A0B7FYF4"/>
<comment type="subcellular location">
    <subcellularLocation>
        <location evidence="1">Membrane</location>
        <topology evidence="1">Multi-pass membrane protein</topology>
    </subcellularLocation>
</comment>
<keyword evidence="8" id="KW-0594">Phospholipid biosynthesis</keyword>
<feature type="compositionally biased region" description="Basic and acidic residues" evidence="11">
    <location>
        <begin position="62"/>
        <end position="74"/>
    </location>
</feature>
<dbReference type="PROSITE" id="PS00379">
    <property type="entry name" value="CDP_ALCOHOL_P_TRANSF"/>
    <property type="match status" value="1"/>
</dbReference>
<feature type="compositionally biased region" description="Pro residues" evidence="11">
    <location>
        <begin position="52"/>
        <end position="61"/>
    </location>
</feature>
<evidence type="ECO:0000256" key="11">
    <source>
        <dbReference type="SAM" id="MobiDB-lite"/>
    </source>
</evidence>
<dbReference type="EMBL" id="LN679105">
    <property type="protein sequence ID" value="CEL61899.1"/>
    <property type="molecule type" value="Genomic_DNA"/>
</dbReference>
<dbReference type="GO" id="GO:0043337">
    <property type="term" value="F:cardiolipin synthase (CMP-forming)"/>
    <property type="evidence" value="ECO:0007669"/>
    <property type="project" value="TreeGrafter"/>
</dbReference>
<dbReference type="OrthoDB" id="10020554at2759"/>
<accession>A0A0B7FYF4</accession>
<dbReference type="GO" id="GO:0016020">
    <property type="term" value="C:membrane"/>
    <property type="evidence" value="ECO:0007669"/>
    <property type="project" value="UniProtKB-SubCell"/>
</dbReference>
<evidence type="ECO:0000256" key="4">
    <source>
        <dbReference type="ARBA" id="ARBA00022692"/>
    </source>
</evidence>
<dbReference type="PANTHER" id="PTHR14269:SF60">
    <property type="entry name" value="CARDIOLIPIN SYNTHASE (CMP-FORMING)"/>
    <property type="match status" value="1"/>
</dbReference>
<protein>
    <submittedName>
        <fullName evidence="12">Uncharacterized protein</fullName>
    </submittedName>
</protein>
<keyword evidence="4" id="KW-0812">Transmembrane</keyword>
<sequence length="278" mass="30606">MLCAARASVRLTGRRLPQGIPVLRALYLTTSFLTTPSLGPGFRLFSTDLRPQIPPRSPPPTPKDEGTEKGDKPTIHEDIYTIPNALTVSRILACPVLGWAILEGRYGLATGLLFYAGVTDWVDGYLARKWNMRTVIGTILDPAADKTLMTTLTITLAMKGLLPVPLAVIILGRDVLLSISAFYYRYISLPPPKTFERYWDFSIPSAEVRPTQISKYNTFLQLTLMGATTVAPIIPLDLSMQLAALQLTVATTTIWSGLSYVFSKDAVKILSQNRPPKP</sequence>
<keyword evidence="3 10" id="KW-0808">Transferase</keyword>
<keyword evidence="9" id="KW-1208">Phospholipid metabolism</keyword>
<dbReference type="InterPro" id="IPR000462">
    <property type="entry name" value="CDP-OH_P_trans"/>
</dbReference>
<evidence type="ECO:0000256" key="8">
    <source>
        <dbReference type="ARBA" id="ARBA00023209"/>
    </source>
</evidence>
<dbReference type="Pfam" id="PF01066">
    <property type="entry name" value="CDP-OH_P_transf"/>
    <property type="match status" value="1"/>
</dbReference>
<keyword evidence="5" id="KW-1133">Transmembrane helix</keyword>
<proteinExistence type="inferred from homology"/>
<feature type="region of interest" description="Disordered" evidence="11">
    <location>
        <begin position="47"/>
        <end position="74"/>
    </location>
</feature>
<dbReference type="InterPro" id="IPR043130">
    <property type="entry name" value="CDP-OH_PTrfase_TM_dom"/>
</dbReference>
<keyword evidence="2" id="KW-0444">Lipid biosynthesis</keyword>
<evidence type="ECO:0000313" key="13">
    <source>
        <dbReference type="Proteomes" id="UP000059188"/>
    </source>
</evidence>
<evidence type="ECO:0000256" key="6">
    <source>
        <dbReference type="ARBA" id="ARBA00023098"/>
    </source>
</evidence>
<gene>
    <name evidence="12" type="ORF">RSOLAG1IB_04649</name>
</gene>
<comment type="similarity">
    <text evidence="10">Belongs to the CDP-alcohol phosphatidyltransferase class-I family.</text>
</comment>
<dbReference type="InterPro" id="IPR048254">
    <property type="entry name" value="CDP_ALCOHOL_P_TRANSF_CS"/>
</dbReference>
<reference evidence="12 13" key="1">
    <citation type="submission" date="2014-11" db="EMBL/GenBank/DDBJ databases">
        <authorList>
            <person name="Wibberg Daniel"/>
        </authorList>
    </citation>
    <scope>NUCLEOTIDE SEQUENCE [LARGE SCALE GENOMIC DNA]</scope>
    <source>
        <strain evidence="12">Rhizoctonia solani AG1-IB 7/3/14</strain>
    </source>
</reference>
<evidence type="ECO:0000256" key="7">
    <source>
        <dbReference type="ARBA" id="ARBA00023136"/>
    </source>
</evidence>
<evidence type="ECO:0000256" key="1">
    <source>
        <dbReference type="ARBA" id="ARBA00004141"/>
    </source>
</evidence>
<dbReference type="STRING" id="1108050.A0A0B7FYF4"/>
<dbReference type="GO" id="GO:0032049">
    <property type="term" value="P:cardiolipin biosynthetic process"/>
    <property type="evidence" value="ECO:0007669"/>
    <property type="project" value="TreeGrafter"/>
</dbReference>
<dbReference type="InterPro" id="IPR050324">
    <property type="entry name" value="CDP-alcohol_PTase-I"/>
</dbReference>
<evidence type="ECO:0000256" key="5">
    <source>
        <dbReference type="ARBA" id="ARBA00022989"/>
    </source>
</evidence>
<evidence type="ECO:0000256" key="2">
    <source>
        <dbReference type="ARBA" id="ARBA00022516"/>
    </source>
</evidence>
<dbReference type="PANTHER" id="PTHR14269">
    <property type="entry name" value="CDP-DIACYLGLYCEROL--GLYCEROL-3-PHOSPHATE 3-PHOSPHATIDYLTRANSFERASE-RELATED"/>
    <property type="match status" value="1"/>
</dbReference>
<dbReference type="Proteomes" id="UP000059188">
    <property type="component" value="Unassembled WGS sequence"/>
</dbReference>
<organism evidence="12 13">
    <name type="scientific">Thanatephorus cucumeris (strain AG1-IB / isolate 7/3/14)</name>
    <name type="common">Lettuce bottom rot fungus</name>
    <name type="synonym">Rhizoctonia solani</name>
    <dbReference type="NCBI Taxonomy" id="1108050"/>
    <lineage>
        <taxon>Eukaryota</taxon>
        <taxon>Fungi</taxon>
        <taxon>Dikarya</taxon>
        <taxon>Basidiomycota</taxon>
        <taxon>Agaricomycotina</taxon>
        <taxon>Agaricomycetes</taxon>
        <taxon>Cantharellales</taxon>
        <taxon>Ceratobasidiaceae</taxon>
        <taxon>Rhizoctonia</taxon>
        <taxon>Rhizoctonia solani AG-1</taxon>
    </lineage>
</organism>
<evidence type="ECO:0000313" key="12">
    <source>
        <dbReference type="EMBL" id="CEL61899.1"/>
    </source>
</evidence>
<dbReference type="GO" id="GO:0005739">
    <property type="term" value="C:mitochondrion"/>
    <property type="evidence" value="ECO:0007669"/>
    <property type="project" value="TreeGrafter"/>
</dbReference>